<proteinExistence type="predicted"/>
<sequence length="422" mass="46650">MYDVCKAFYRAEKEAKSLTTYFMDFKKTYEELNVFLPFSTDIKVQQTQREKMAVMSFLAGLPSEFETAKSQILSNSEIGSLQEVFSRILRTESTSSIQQTNNVLVAKGGSNDTGRKSNNRGESKTSDSYNNDSSNIVCYYCHELDHTKKYCKKLQNHNQRNQIANVATASNTSSSSSDKTVMVSADEFAKFSQYQESLKISTPVTALAETGKTCLISSSNKWVIDSGATNHMTGNPKTFSSFRSHLASSPVTIADGSTSNVVGSGTVKPTSSITLSSILSLPKLAFNLISISKLTKDLNCCISFFPGHCLFQDLMTKQIIGKGHVSDGLYILDVWVPRSVACSSIASSVKAHCRLGHPSLPVLKKLCPQFHSLPWFNYESCHFTKHHRSSLSPRVNKRVESIFKLVYSDVWGPCPVTSKTGF</sequence>
<evidence type="ECO:0008006" key="6">
    <source>
        <dbReference type="Google" id="ProtNLM"/>
    </source>
</evidence>
<evidence type="ECO:0000256" key="1">
    <source>
        <dbReference type="SAM" id="MobiDB-lite"/>
    </source>
</evidence>
<dbReference type="EMBL" id="CP126649">
    <property type="protein sequence ID" value="WJZ83083.1"/>
    <property type="molecule type" value="Genomic_DNA"/>
</dbReference>
<feature type="region of interest" description="Disordered" evidence="1">
    <location>
        <begin position="100"/>
        <end position="129"/>
    </location>
</feature>
<dbReference type="InterPro" id="IPR054722">
    <property type="entry name" value="PolX-like_BBD"/>
</dbReference>
<dbReference type="InterPro" id="IPR025724">
    <property type="entry name" value="GAG-pre-integrase_dom"/>
</dbReference>
<dbReference type="PANTHER" id="PTHR34222">
    <property type="entry name" value="GAG_PRE-INTEGRS DOMAIN-CONTAINING PROTEIN"/>
    <property type="match status" value="1"/>
</dbReference>
<dbReference type="InterPro" id="IPR036875">
    <property type="entry name" value="Znf_CCHC_sf"/>
</dbReference>
<dbReference type="PANTHER" id="PTHR34222:SF95">
    <property type="entry name" value="RRNA 2'-O-METHYLTRANSFERASE FIBRILLARIN-LIKE ISOFORM X1"/>
    <property type="match status" value="1"/>
</dbReference>
<feature type="domain" description="GAG-pre-integrase" evidence="2">
    <location>
        <begin position="328"/>
        <end position="386"/>
    </location>
</feature>
<evidence type="ECO:0000259" key="2">
    <source>
        <dbReference type="Pfam" id="PF13976"/>
    </source>
</evidence>
<evidence type="ECO:0000313" key="4">
    <source>
        <dbReference type="EMBL" id="WJZ83083.1"/>
    </source>
</evidence>
<feature type="compositionally biased region" description="Basic and acidic residues" evidence="1">
    <location>
        <begin position="113"/>
        <end position="125"/>
    </location>
</feature>
<evidence type="ECO:0000259" key="3">
    <source>
        <dbReference type="Pfam" id="PF22936"/>
    </source>
</evidence>
<dbReference type="Pfam" id="PF13976">
    <property type="entry name" value="gag_pre-integrs"/>
    <property type="match status" value="1"/>
</dbReference>
<accession>A0ABY9BJK0</accession>
<dbReference type="Proteomes" id="UP001227230">
    <property type="component" value="Chromosome 2"/>
</dbReference>
<reference evidence="4 5" key="1">
    <citation type="journal article" date="2023" name="Hortic Res">
        <title>The complete reference genome for grapevine (Vitis vinifera L.) genetics and breeding.</title>
        <authorList>
            <person name="Shi X."/>
            <person name="Cao S."/>
            <person name="Wang X."/>
            <person name="Huang S."/>
            <person name="Wang Y."/>
            <person name="Liu Z."/>
            <person name="Liu W."/>
            <person name="Leng X."/>
            <person name="Peng Y."/>
            <person name="Wang N."/>
            <person name="Wang Y."/>
            <person name="Ma Z."/>
            <person name="Xu X."/>
            <person name="Zhang F."/>
            <person name="Xue H."/>
            <person name="Zhong H."/>
            <person name="Wang Y."/>
            <person name="Zhang K."/>
            <person name="Velt A."/>
            <person name="Avia K."/>
            <person name="Holtgrawe D."/>
            <person name="Grimplet J."/>
            <person name="Matus J.T."/>
            <person name="Ware D."/>
            <person name="Wu X."/>
            <person name="Wang H."/>
            <person name="Liu C."/>
            <person name="Fang Y."/>
            <person name="Rustenholz C."/>
            <person name="Cheng Z."/>
            <person name="Xiao H."/>
            <person name="Zhou Y."/>
        </authorList>
    </citation>
    <scope>NUCLEOTIDE SEQUENCE [LARGE SCALE GENOMIC DNA]</scope>
    <source>
        <strain evidence="5">cv. Pinot noir / PN40024</strain>
        <tissue evidence="4">Leaf</tissue>
    </source>
</reference>
<evidence type="ECO:0000313" key="5">
    <source>
        <dbReference type="Proteomes" id="UP001227230"/>
    </source>
</evidence>
<name>A0ABY9BJK0_VITVI</name>
<organism evidence="4 5">
    <name type="scientific">Vitis vinifera</name>
    <name type="common">Grape</name>
    <dbReference type="NCBI Taxonomy" id="29760"/>
    <lineage>
        <taxon>Eukaryota</taxon>
        <taxon>Viridiplantae</taxon>
        <taxon>Streptophyta</taxon>
        <taxon>Embryophyta</taxon>
        <taxon>Tracheophyta</taxon>
        <taxon>Spermatophyta</taxon>
        <taxon>Magnoliopsida</taxon>
        <taxon>eudicotyledons</taxon>
        <taxon>Gunneridae</taxon>
        <taxon>Pentapetalae</taxon>
        <taxon>rosids</taxon>
        <taxon>Vitales</taxon>
        <taxon>Vitaceae</taxon>
        <taxon>Viteae</taxon>
        <taxon>Vitis</taxon>
    </lineage>
</organism>
<keyword evidence="5" id="KW-1185">Reference proteome</keyword>
<protein>
    <recommendedName>
        <fullName evidence="6">GAG-pre-integrase domain-containing protein</fullName>
    </recommendedName>
</protein>
<feature type="domain" description="Retrovirus-related Pol polyprotein from transposon TNT 1-94-like beta-barrel" evidence="3">
    <location>
        <begin position="222"/>
        <end position="296"/>
    </location>
</feature>
<dbReference type="Pfam" id="PF22936">
    <property type="entry name" value="Pol_BBD"/>
    <property type="match status" value="1"/>
</dbReference>
<gene>
    <name evidence="4" type="ORF">VitviT2T_002793</name>
</gene>
<dbReference type="SUPFAM" id="SSF57756">
    <property type="entry name" value="Retrovirus zinc finger-like domains"/>
    <property type="match status" value="1"/>
</dbReference>